<dbReference type="RefSeq" id="WP_091298023.1">
    <property type="nucleotide sequence ID" value="NZ_FNON01000011.1"/>
</dbReference>
<dbReference type="PROSITE" id="PS00583">
    <property type="entry name" value="PFKB_KINASES_1"/>
    <property type="match status" value="1"/>
</dbReference>
<comment type="similarity">
    <text evidence="1">Belongs to the carbohydrate kinase PfkB family.</text>
</comment>
<accession>A0A1H3RMA2</accession>
<name>A0A1H3RMA2_9PSEU</name>
<reference evidence="8 9" key="1">
    <citation type="submission" date="2016-10" db="EMBL/GenBank/DDBJ databases">
        <authorList>
            <person name="de Groot N.N."/>
        </authorList>
    </citation>
    <scope>NUCLEOTIDE SEQUENCE [LARGE SCALE GENOMIC DNA]</scope>
    <source>
        <strain evidence="8 9">CPCC 202699</strain>
    </source>
</reference>
<evidence type="ECO:0000259" key="7">
    <source>
        <dbReference type="Pfam" id="PF00294"/>
    </source>
</evidence>
<dbReference type="CDD" id="cd01164">
    <property type="entry name" value="FruK_PfkB_like"/>
    <property type="match status" value="1"/>
</dbReference>
<dbReference type="EMBL" id="FNON01000011">
    <property type="protein sequence ID" value="SDZ26806.1"/>
    <property type="molecule type" value="Genomic_DNA"/>
</dbReference>
<dbReference type="AlphaFoldDB" id="A0A1H3RMA2"/>
<keyword evidence="2 6" id="KW-0808">Transferase</keyword>
<dbReference type="InterPro" id="IPR017583">
    <property type="entry name" value="Tagatose/fructose_Pkinase"/>
</dbReference>
<sequence length="293" mass="30007">MIVTVTPNAALDVTYTVDSLKPGETHRVRSVRQRAGGKGVNVARVLHTLGVDVRAIATIGGRTGHAFSDDLAAAGIPAKLVPIAGETRRTTTVLGDTTTLLNEPGPEVTEAEWATLGRTVHGQAPDVLVCSGSLPPGCPQEGYASLLSGLSILDTSGDALLAGLKAKPTVVKPNLDELREVTGLADAESAATELRKAGAVTVVVSLGKDGMLAVSPSGTWHATPSTVLTGNPTGAGDAAVAAIALGLLRRDSWPCILRDAVALSAAAVRGALAGDVDLPYFRRERDLVSVHPS</sequence>
<dbReference type="GO" id="GO:0005524">
    <property type="term" value="F:ATP binding"/>
    <property type="evidence" value="ECO:0007669"/>
    <property type="project" value="UniProtKB-KW"/>
</dbReference>
<keyword evidence="5" id="KW-0067">ATP-binding</keyword>
<evidence type="ECO:0000313" key="8">
    <source>
        <dbReference type="EMBL" id="SDZ26806.1"/>
    </source>
</evidence>
<proteinExistence type="inferred from homology"/>
<dbReference type="NCBIfam" id="TIGR03168">
    <property type="entry name" value="1-PFK"/>
    <property type="match status" value="1"/>
</dbReference>
<dbReference type="GO" id="GO:0005829">
    <property type="term" value="C:cytosol"/>
    <property type="evidence" value="ECO:0007669"/>
    <property type="project" value="TreeGrafter"/>
</dbReference>
<protein>
    <submittedName>
        <fullName evidence="8">Tagatose 6-phosphate kinase</fullName>
    </submittedName>
</protein>
<dbReference type="STRING" id="589385.SAMN05421504_111194"/>
<dbReference type="Pfam" id="PF00294">
    <property type="entry name" value="PfkB"/>
    <property type="match status" value="1"/>
</dbReference>
<dbReference type="InterPro" id="IPR029056">
    <property type="entry name" value="Ribokinase-like"/>
</dbReference>
<dbReference type="PANTHER" id="PTHR46566">
    <property type="entry name" value="1-PHOSPHOFRUCTOKINASE-RELATED"/>
    <property type="match status" value="1"/>
</dbReference>
<evidence type="ECO:0000256" key="4">
    <source>
        <dbReference type="ARBA" id="ARBA00022777"/>
    </source>
</evidence>
<dbReference type="GO" id="GO:0008443">
    <property type="term" value="F:phosphofructokinase activity"/>
    <property type="evidence" value="ECO:0007669"/>
    <property type="project" value="TreeGrafter"/>
</dbReference>
<feature type="domain" description="Carbohydrate kinase PfkB" evidence="7">
    <location>
        <begin position="11"/>
        <end position="271"/>
    </location>
</feature>
<evidence type="ECO:0000256" key="3">
    <source>
        <dbReference type="ARBA" id="ARBA00022741"/>
    </source>
</evidence>
<dbReference type="OrthoDB" id="9801219at2"/>
<dbReference type="InterPro" id="IPR011611">
    <property type="entry name" value="PfkB_dom"/>
</dbReference>
<dbReference type="SUPFAM" id="SSF53613">
    <property type="entry name" value="Ribokinase-like"/>
    <property type="match status" value="1"/>
</dbReference>
<evidence type="ECO:0000256" key="1">
    <source>
        <dbReference type="ARBA" id="ARBA00010688"/>
    </source>
</evidence>
<evidence type="ECO:0000256" key="5">
    <source>
        <dbReference type="ARBA" id="ARBA00022840"/>
    </source>
</evidence>
<dbReference type="PIRSF" id="PIRSF000535">
    <property type="entry name" value="1PFK/6PFK/LacC"/>
    <property type="match status" value="1"/>
</dbReference>
<evidence type="ECO:0000256" key="2">
    <source>
        <dbReference type="ARBA" id="ARBA00022679"/>
    </source>
</evidence>
<keyword evidence="9" id="KW-1185">Reference proteome</keyword>
<keyword evidence="3" id="KW-0547">Nucleotide-binding</keyword>
<gene>
    <name evidence="8" type="ORF">SAMN05421504_111194</name>
</gene>
<keyword evidence="4 8" id="KW-0418">Kinase</keyword>
<evidence type="ECO:0000313" key="9">
    <source>
        <dbReference type="Proteomes" id="UP000199515"/>
    </source>
</evidence>
<dbReference type="Proteomes" id="UP000199515">
    <property type="component" value="Unassembled WGS sequence"/>
</dbReference>
<dbReference type="PANTHER" id="PTHR46566:SF5">
    <property type="entry name" value="1-PHOSPHOFRUCTOKINASE"/>
    <property type="match status" value="1"/>
</dbReference>
<dbReference type="Gene3D" id="3.40.1190.20">
    <property type="match status" value="1"/>
</dbReference>
<evidence type="ECO:0000256" key="6">
    <source>
        <dbReference type="PIRNR" id="PIRNR000535"/>
    </source>
</evidence>
<dbReference type="InterPro" id="IPR002173">
    <property type="entry name" value="Carboh/pur_kinase_PfkB_CS"/>
</dbReference>
<organism evidence="8 9">
    <name type="scientific">Amycolatopsis xylanica</name>
    <dbReference type="NCBI Taxonomy" id="589385"/>
    <lineage>
        <taxon>Bacteria</taxon>
        <taxon>Bacillati</taxon>
        <taxon>Actinomycetota</taxon>
        <taxon>Actinomycetes</taxon>
        <taxon>Pseudonocardiales</taxon>
        <taxon>Pseudonocardiaceae</taxon>
        <taxon>Amycolatopsis</taxon>
    </lineage>
</organism>